<organism evidence="1 2">
    <name type="scientific">Luteolibacter soli</name>
    <dbReference type="NCBI Taxonomy" id="3135280"/>
    <lineage>
        <taxon>Bacteria</taxon>
        <taxon>Pseudomonadati</taxon>
        <taxon>Verrucomicrobiota</taxon>
        <taxon>Verrucomicrobiia</taxon>
        <taxon>Verrucomicrobiales</taxon>
        <taxon>Verrucomicrobiaceae</taxon>
        <taxon>Luteolibacter</taxon>
    </lineage>
</organism>
<keyword evidence="2" id="KW-1185">Reference proteome</keyword>
<dbReference type="EMBL" id="JBBUKT010000004">
    <property type="protein sequence ID" value="MEK7951357.1"/>
    <property type="molecule type" value="Genomic_DNA"/>
</dbReference>
<dbReference type="RefSeq" id="WP_341404961.1">
    <property type="nucleotide sequence ID" value="NZ_JBBUKT010000004.1"/>
</dbReference>
<gene>
    <name evidence="1" type="ORF">WKV53_12650</name>
</gene>
<name>A0ABU9AUC4_9BACT</name>
<accession>A0ABU9AUC4</accession>
<evidence type="ECO:0000313" key="1">
    <source>
        <dbReference type="EMBL" id="MEK7951357.1"/>
    </source>
</evidence>
<proteinExistence type="predicted"/>
<protein>
    <submittedName>
        <fullName evidence="1">Uncharacterized protein</fullName>
    </submittedName>
</protein>
<sequence length="296" mass="34019">MVTNVSAEGYEVNNRCFAGGLRRKVRSRHCMRAVIHLRRNDERFCRVDRRSSMPRSRVVVPVLFFACVSVASAQRVAAIDGFLKPIVSKIAAAPNIGGWEWERNWNGGYLLRRWMDVTGDGRSEAFIASTLESDKYGHIWHVFDVSADGIMRPFGKTLRHDSALPVKEDGKTCLLYLPGPSQERMRVSDPKPYEVYRYRFAFPKIEEAFSWVSEEEDRRLGQDYEKRLPKTEVILLADYLSDPTAKWSDSTQLKLDARDRYYLEENKERAEKNMAFTPQVALAKLGGERAKSKEAK</sequence>
<comment type="caution">
    <text evidence="1">The sequence shown here is derived from an EMBL/GenBank/DDBJ whole genome shotgun (WGS) entry which is preliminary data.</text>
</comment>
<evidence type="ECO:0000313" key="2">
    <source>
        <dbReference type="Proteomes" id="UP001371305"/>
    </source>
</evidence>
<dbReference type="Proteomes" id="UP001371305">
    <property type="component" value="Unassembled WGS sequence"/>
</dbReference>
<reference evidence="1 2" key="1">
    <citation type="submission" date="2024-04" db="EMBL/GenBank/DDBJ databases">
        <title>Luteolibacter sp. isolated from soil.</title>
        <authorList>
            <person name="An J."/>
        </authorList>
    </citation>
    <scope>NUCLEOTIDE SEQUENCE [LARGE SCALE GENOMIC DNA]</scope>
    <source>
        <strain evidence="1 2">Y139</strain>
    </source>
</reference>